<dbReference type="EnsemblPlants" id="HORVU.MOREX.r3.1HG0093450.1">
    <property type="protein sequence ID" value="HORVU.MOREX.r3.1HG0093450.1"/>
    <property type="gene ID" value="HORVU.MOREX.r3.1HG0093450"/>
</dbReference>
<evidence type="ECO:0000256" key="1">
    <source>
        <dbReference type="SAM" id="MobiDB-lite"/>
    </source>
</evidence>
<feature type="region of interest" description="Disordered" evidence="1">
    <location>
        <begin position="52"/>
        <end position="73"/>
    </location>
</feature>
<reference evidence="3" key="3">
    <citation type="submission" date="2022-01" db="UniProtKB">
        <authorList>
            <consortium name="EnsemblPlants"/>
        </authorList>
    </citation>
    <scope>IDENTIFICATION</scope>
    <source>
        <strain evidence="3">subsp. vulgare</strain>
    </source>
</reference>
<feature type="region of interest" description="Disordered" evidence="1">
    <location>
        <begin position="271"/>
        <end position="291"/>
    </location>
</feature>
<feature type="compositionally biased region" description="Basic and acidic residues" evidence="1">
    <location>
        <begin position="271"/>
        <end position="282"/>
    </location>
</feature>
<dbReference type="PANTHER" id="PTHR34199:SF1">
    <property type="entry name" value="HISTONE-LYSINE N-METHYLTRANSFERASE, H3 LYSINE-79 SPECIFIC-LIKE PROTEIN"/>
    <property type="match status" value="1"/>
</dbReference>
<dbReference type="Pfam" id="PF07460">
    <property type="entry name" value="NUMOD3"/>
    <property type="match status" value="1"/>
</dbReference>
<evidence type="ECO:0000313" key="4">
    <source>
        <dbReference type="Proteomes" id="UP000011116"/>
    </source>
</evidence>
<dbReference type="Proteomes" id="UP000011116">
    <property type="component" value="Chromosome 1H"/>
</dbReference>
<dbReference type="PANTHER" id="PTHR34199">
    <property type="entry name" value="NUMOD3 MOTIF FAMILY PROTEIN, EXPRESSED"/>
    <property type="match status" value="1"/>
</dbReference>
<dbReference type="RefSeq" id="XP_044984871.1">
    <property type="nucleotide sequence ID" value="XM_045128936.1"/>
</dbReference>
<evidence type="ECO:0000259" key="2">
    <source>
        <dbReference type="Pfam" id="PF07460"/>
    </source>
</evidence>
<proteinExistence type="predicted"/>
<dbReference type="OrthoDB" id="6013at2759"/>
<feature type="region of interest" description="Disordered" evidence="1">
    <location>
        <begin position="88"/>
        <end position="111"/>
    </location>
</feature>
<feature type="region of interest" description="Disordered" evidence="1">
    <location>
        <begin position="346"/>
        <end position="375"/>
    </location>
</feature>
<gene>
    <name evidence="3" type="primary">LOC123452294</name>
</gene>
<sequence length="375" mass="42278">MAAAAHCARATVPTMAFQCTATSPRAKLVCCKRHMPPEQKGVGRLGRLTQHGELALPQSSVRQPSGGMEERWDRHCSSAFSANQGDIMGQVQDDRPPSNLELGGASPGGLSKKEIERRCKISAANKGKAPWTKGRKLTQEHRQRIKQSTIEALRDPKVKKKMLGHHRLHRQSSKDKISAALRKVWERRMISVRSRQMILRIWSDTIAEAAKEGGHGQDKLDWDSYDKIQSEMLCMFLWNKEKEQVTKKLKRAVTRIVAKKLQAAEKMEPLTRTKKAKPEKLVPQKSDAQPRQVLASTRTKLKERLTKWHGRKKELEIVISSRTRGEGGLRKLTVARRRAVERRAEVDLATEPGVPPGRMKELHSPCKDGLPCSDT</sequence>
<dbReference type="AlphaFoldDB" id="A0A8I6WNN2"/>
<dbReference type="Gramene" id="HORVU.MOREX.r2.1HG0076970.1">
    <property type="protein sequence ID" value="HORVU.MOREX.r2.1HG0076970.1"/>
    <property type="gene ID" value="HORVU.MOREX.r2.1HG0076970"/>
</dbReference>
<feature type="domain" description="Nuclease associated modular" evidence="2">
    <location>
        <begin position="118"/>
        <end position="145"/>
    </location>
</feature>
<dbReference type="InterPro" id="IPR003611">
    <property type="entry name" value="NUMOD3"/>
</dbReference>
<dbReference type="GeneID" id="123452294"/>
<name>A0A8I6WNN2_HORVV</name>
<reference evidence="4" key="1">
    <citation type="journal article" date="2012" name="Nature">
        <title>A physical, genetic and functional sequence assembly of the barley genome.</title>
        <authorList>
            <consortium name="The International Barley Genome Sequencing Consortium"/>
            <person name="Mayer K.F."/>
            <person name="Waugh R."/>
            <person name="Brown J.W."/>
            <person name="Schulman A."/>
            <person name="Langridge P."/>
            <person name="Platzer M."/>
            <person name="Fincher G.B."/>
            <person name="Muehlbauer G.J."/>
            <person name="Sato K."/>
            <person name="Close T.J."/>
            <person name="Wise R.P."/>
            <person name="Stein N."/>
        </authorList>
    </citation>
    <scope>NUCLEOTIDE SEQUENCE [LARGE SCALE GENOMIC DNA]</scope>
    <source>
        <strain evidence="4">cv. Morex</strain>
    </source>
</reference>
<evidence type="ECO:0000313" key="3">
    <source>
        <dbReference type="EnsemblPlants" id="HORVU.MOREX.r3.1HG0093450.1"/>
    </source>
</evidence>
<dbReference type="Gramene" id="HORVU.MOREX.r3.1HG0093450.1">
    <property type="protein sequence ID" value="HORVU.MOREX.r3.1HG0093450.1"/>
    <property type="gene ID" value="HORVU.MOREX.r3.1HG0093450"/>
</dbReference>
<reference evidence="3" key="2">
    <citation type="submission" date="2020-10" db="EMBL/GenBank/DDBJ databases">
        <authorList>
            <person name="Scholz U."/>
            <person name="Mascher M."/>
            <person name="Fiebig A."/>
        </authorList>
    </citation>
    <scope>NUCLEOTIDE SEQUENCE [LARGE SCALE GENOMIC DNA]</scope>
    <source>
        <strain evidence="3">cv. Morex</strain>
    </source>
</reference>
<dbReference type="KEGG" id="hvg:123452294"/>
<keyword evidence="4" id="KW-1185">Reference proteome</keyword>
<organism evidence="3 4">
    <name type="scientific">Hordeum vulgare subsp. vulgare</name>
    <name type="common">Domesticated barley</name>
    <dbReference type="NCBI Taxonomy" id="112509"/>
    <lineage>
        <taxon>Eukaryota</taxon>
        <taxon>Viridiplantae</taxon>
        <taxon>Streptophyta</taxon>
        <taxon>Embryophyta</taxon>
        <taxon>Tracheophyta</taxon>
        <taxon>Spermatophyta</taxon>
        <taxon>Magnoliopsida</taxon>
        <taxon>Liliopsida</taxon>
        <taxon>Poales</taxon>
        <taxon>Poaceae</taxon>
        <taxon>BOP clade</taxon>
        <taxon>Pooideae</taxon>
        <taxon>Triticodae</taxon>
        <taxon>Triticeae</taxon>
        <taxon>Hordeinae</taxon>
        <taxon>Hordeum</taxon>
    </lineage>
</organism>
<protein>
    <recommendedName>
        <fullName evidence="2">Nuclease associated modular domain-containing protein</fullName>
    </recommendedName>
</protein>
<accession>A0A8I6WNN2</accession>
<dbReference type="GO" id="GO:0003677">
    <property type="term" value="F:DNA binding"/>
    <property type="evidence" value="ECO:0007669"/>
    <property type="project" value="InterPro"/>
</dbReference>